<keyword evidence="3" id="KW-1185">Reference proteome</keyword>
<feature type="compositionally biased region" description="Basic residues" evidence="1">
    <location>
        <begin position="1"/>
        <end position="18"/>
    </location>
</feature>
<dbReference type="AlphaFoldDB" id="A0A074WYI2"/>
<name>A0A074WYI2_AURM1</name>
<evidence type="ECO:0000313" key="2">
    <source>
        <dbReference type="EMBL" id="KEQ67441.1"/>
    </source>
</evidence>
<dbReference type="RefSeq" id="XP_040884464.1">
    <property type="nucleotide sequence ID" value="XM_041025645.1"/>
</dbReference>
<accession>A0A074WYI2</accession>
<gene>
    <name evidence="2" type="ORF">M437DRAFT_71256</name>
</gene>
<organism evidence="2 3">
    <name type="scientific">Aureobasidium melanogenum (strain CBS 110374)</name>
    <name type="common">Aureobasidium pullulans var. melanogenum</name>
    <dbReference type="NCBI Taxonomy" id="1043003"/>
    <lineage>
        <taxon>Eukaryota</taxon>
        <taxon>Fungi</taxon>
        <taxon>Dikarya</taxon>
        <taxon>Ascomycota</taxon>
        <taxon>Pezizomycotina</taxon>
        <taxon>Dothideomycetes</taxon>
        <taxon>Dothideomycetidae</taxon>
        <taxon>Dothideales</taxon>
        <taxon>Saccotheciaceae</taxon>
        <taxon>Aureobasidium</taxon>
    </lineage>
</organism>
<proteinExistence type="predicted"/>
<dbReference type="HOGENOM" id="CLU_1895772_0_0_1"/>
<feature type="region of interest" description="Disordered" evidence="1">
    <location>
        <begin position="1"/>
        <end position="45"/>
    </location>
</feature>
<evidence type="ECO:0000256" key="1">
    <source>
        <dbReference type="SAM" id="MobiDB-lite"/>
    </source>
</evidence>
<protein>
    <submittedName>
        <fullName evidence="2">Uncharacterized protein</fullName>
    </submittedName>
</protein>
<reference evidence="2 3" key="1">
    <citation type="journal article" date="2014" name="BMC Genomics">
        <title>Genome sequencing of four Aureobasidium pullulans varieties: biotechnological potential, stress tolerance, and description of new species.</title>
        <authorList>
            <person name="Gostin Ar C."/>
            <person name="Ohm R.A."/>
            <person name="Kogej T."/>
            <person name="Sonjak S."/>
            <person name="Turk M."/>
            <person name="Zajc J."/>
            <person name="Zalar P."/>
            <person name="Grube M."/>
            <person name="Sun H."/>
            <person name="Han J."/>
            <person name="Sharma A."/>
            <person name="Chiniquy J."/>
            <person name="Ngan C.Y."/>
            <person name="Lipzen A."/>
            <person name="Barry K."/>
            <person name="Grigoriev I.V."/>
            <person name="Gunde-Cimerman N."/>
        </authorList>
    </citation>
    <scope>NUCLEOTIDE SEQUENCE [LARGE SCALE GENOMIC DNA]</scope>
    <source>
        <strain evidence="2 3">CBS 110374</strain>
    </source>
</reference>
<evidence type="ECO:0000313" key="3">
    <source>
        <dbReference type="Proteomes" id="UP000030672"/>
    </source>
</evidence>
<dbReference type="GeneID" id="63919018"/>
<sequence length="115" mass="13479">MKTLRRRHKHTISPRHRPTISASTPPHHHTRRATATPFTSGHEWEDLRKDYPAQEHTTVAAYRFNKTTGRKARTTRSGSSSHHPLFLPQIFVPKPKDMRTETNRRNLHYVLLRAD</sequence>
<feature type="region of interest" description="Disordered" evidence="1">
    <location>
        <begin position="63"/>
        <end position="88"/>
    </location>
</feature>
<dbReference type="Proteomes" id="UP000030672">
    <property type="component" value="Unassembled WGS sequence"/>
</dbReference>
<dbReference type="EMBL" id="KL584824">
    <property type="protein sequence ID" value="KEQ67441.1"/>
    <property type="molecule type" value="Genomic_DNA"/>
</dbReference>